<dbReference type="GO" id="GO:0071818">
    <property type="term" value="C:BAT3 complex"/>
    <property type="evidence" value="ECO:0007669"/>
    <property type="project" value="TreeGrafter"/>
</dbReference>
<dbReference type="Pfam" id="PF00240">
    <property type="entry name" value="ubiquitin"/>
    <property type="match status" value="1"/>
</dbReference>
<dbReference type="Proteomes" id="UP000318582">
    <property type="component" value="Unassembled WGS sequence"/>
</dbReference>
<proteinExistence type="predicted"/>
<evidence type="ECO:0000313" key="5">
    <source>
        <dbReference type="Proteomes" id="UP000318582"/>
    </source>
</evidence>
<evidence type="ECO:0000313" key="4">
    <source>
        <dbReference type="EMBL" id="TPX54110.1"/>
    </source>
</evidence>
<evidence type="ECO:0000259" key="3">
    <source>
        <dbReference type="PROSITE" id="PS50053"/>
    </source>
</evidence>
<evidence type="ECO:0000256" key="2">
    <source>
        <dbReference type="ARBA" id="ARBA00022490"/>
    </source>
</evidence>
<name>A0A507DTA8_9FUNG</name>
<evidence type="ECO:0000256" key="1">
    <source>
        <dbReference type="ARBA" id="ARBA00004514"/>
    </source>
</evidence>
<dbReference type="STRING" id="109895.A0A507DTA8"/>
<dbReference type="SMART" id="SM00213">
    <property type="entry name" value="UBQ"/>
    <property type="match status" value="1"/>
</dbReference>
<dbReference type="AlphaFoldDB" id="A0A507DTA8"/>
<dbReference type="Gene3D" id="3.10.20.90">
    <property type="entry name" value="Phosphatidylinositol 3-kinase Catalytic Subunit, Chain A, domain 1"/>
    <property type="match status" value="1"/>
</dbReference>
<dbReference type="SUPFAM" id="SSF54236">
    <property type="entry name" value="Ubiquitin-like"/>
    <property type="match status" value="1"/>
</dbReference>
<comment type="subcellular location">
    <subcellularLocation>
        <location evidence="1">Cytoplasm</location>
        <location evidence="1">Cytosol</location>
    </subcellularLocation>
</comment>
<dbReference type="PROSITE" id="PS50053">
    <property type="entry name" value="UBIQUITIN_2"/>
    <property type="match status" value="1"/>
</dbReference>
<feature type="domain" description="Ubiquitin-like" evidence="3">
    <location>
        <begin position="69"/>
        <end position="145"/>
    </location>
</feature>
<dbReference type="PANTHER" id="PTHR46555">
    <property type="entry name" value="UBIQUITIN-LIKE PROTEIN 4A"/>
    <property type="match status" value="1"/>
</dbReference>
<dbReference type="InterPro" id="IPR000626">
    <property type="entry name" value="Ubiquitin-like_dom"/>
</dbReference>
<reference evidence="4 5" key="1">
    <citation type="journal article" date="2019" name="Sci. Rep.">
        <title>Comparative genomics of chytrid fungi reveal insights into the obligate biotrophic and pathogenic lifestyle of Synchytrium endobioticum.</title>
        <authorList>
            <person name="van de Vossenberg B.T.L.H."/>
            <person name="Warris S."/>
            <person name="Nguyen H.D.T."/>
            <person name="van Gent-Pelzer M.P.E."/>
            <person name="Joly D.L."/>
            <person name="van de Geest H.C."/>
            <person name="Bonants P.J.M."/>
            <person name="Smith D.S."/>
            <person name="Levesque C.A."/>
            <person name="van der Lee T.A.J."/>
        </authorList>
    </citation>
    <scope>NUCLEOTIDE SEQUENCE [LARGE SCALE GENOMIC DNA]</scope>
    <source>
        <strain evidence="4 5">CBS 809.83</strain>
    </source>
</reference>
<dbReference type="GO" id="GO:0071816">
    <property type="term" value="P:tail-anchored membrane protein insertion into ER membrane"/>
    <property type="evidence" value="ECO:0007669"/>
    <property type="project" value="TreeGrafter"/>
</dbReference>
<dbReference type="EMBL" id="QEAQ01000171">
    <property type="protein sequence ID" value="TPX54110.1"/>
    <property type="molecule type" value="Genomic_DNA"/>
</dbReference>
<comment type="caution">
    <text evidence="4">The sequence shown here is derived from an EMBL/GenBank/DDBJ whole genome shotgun (WGS) entry which is preliminary data.</text>
</comment>
<dbReference type="InterPro" id="IPR019956">
    <property type="entry name" value="Ubiquitin_dom"/>
</dbReference>
<protein>
    <recommendedName>
        <fullName evidence="3">Ubiquitin-like domain-containing protein</fullName>
    </recommendedName>
</protein>
<dbReference type="PRINTS" id="PR00348">
    <property type="entry name" value="UBIQUITIN"/>
</dbReference>
<dbReference type="PANTHER" id="PTHR46555:SF1">
    <property type="entry name" value="UBIQUITIN-LIKE PROTEIN 4A"/>
    <property type="match status" value="1"/>
</dbReference>
<dbReference type="GO" id="GO:0006620">
    <property type="term" value="P:post-translational protein targeting to endoplasmic reticulum membrane"/>
    <property type="evidence" value="ECO:0007669"/>
    <property type="project" value="InterPro"/>
</dbReference>
<keyword evidence="5" id="KW-1185">Reference proteome</keyword>
<accession>A0A507DTA8</accession>
<dbReference type="InterPro" id="IPR047154">
    <property type="entry name" value="UBL4A-like"/>
</dbReference>
<gene>
    <name evidence="4" type="ORF">PhCBS80983_g06050</name>
</gene>
<dbReference type="InterPro" id="IPR029071">
    <property type="entry name" value="Ubiquitin-like_domsf"/>
</dbReference>
<keyword evidence="2" id="KW-0963">Cytoplasm</keyword>
<sequence length="232" mass="25116">MNLTLNPADELAFAKSFLTQVGVKSRRYPQTHEPRPSECTYVLPPASRPFPLRDASTTTTTTPTTDTDIELTIKPLKGVAPFTVRAARLGPIGDIKARIATASGIPVAAQRLVYKGKGLVDSKTLLDYDIAQGATVHLMSKPIAATPESASPVAEKVAATKDGKEVLRETLKRKGEEPALWTDLRRTLGAHFEHKTDVEAVFNEFVKTYHGLCGPLTPAQRDALKKAESSLA</sequence>
<dbReference type="CDD" id="cd17039">
    <property type="entry name" value="Ubl_ubiquitin_like"/>
    <property type="match status" value="1"/>
</dbReference>
<dbReference type="GO" id="GO:0051087">
    <property type="term" value="F:protein-folding chaperone binding"/>
    <property type="evidence" value="ECO:0007669"/>
    <property type="project" value="TreeGrafter"/>
</dbReference>
<organism evidence="4 5">
    <name type="scientific">Powellomyces hirtus</name>
    <dbReference type="NCBI Taxonomy" id="109895"/>
    <lineage>
        <taxon>Eukaryota</taxon>
        <taxon>Fungi</taxon>
        <taxon>Fungi incertae sedis</taxon>
        <taxon>Chytridiomycota</taxon>
        <taxon>Chytridiomycota incertae sedis</taxon>
        <taxon>Chytridiomycetes</taxon>
        <taxon>Spizellomycetales</taxon>
        <taxon>Powellomycetaceae</taxon>
        <taxon>Powellomyces</taxon>
    </lineage>
</organism>